<reference evidence="1" key="1">
    <citation type="submission" date="2020-08" db="EMBL/GenBank/DDBJ databases">
        <title>Plant Genome Project.</title>
        <authorList>
            <person name="Zhang R.-G."/>
        </authorList>
    </citation>
    <scope>NUCLEOTIDE SEQUENCE</scope>
    <source>
        <strain evidence="1">WSP0</strain>
        <tissue evidence="1">Leaf</tissue>
    </source>
</reference>
<name>A0AAV6IWW2_9ERIC</name>
<proteinExistence type="predicted"/>
<organism evidence="1 2">
    <name type="scientific">Rhododendron griersonianum</name>
    <dbReference type="NCBI Taxonomy" id="479676"/>
    <lineage>
        <taxon>Eukaryota</taxon>
        <taxon>Viridiplantae</taxon>
        <taxon>Streptophyta</taxon>
        <taxon>Embryophyta</taxon>
        <taxon>Tracheophyta</taxon>
        <taxon>Spermatophyta</taxon>
        <taxon>Magnoliopsida</taxon>
        <taxon>eudicotyledons</taxon>
        <taxon>Gunneridae</taxon>
        <taxon>Pentapetalae</taxon>
        <taxon>asterids</taxon>
        <taxon>Ericales</taxon>
        <taxon>Ericaceae</taxon>
        <taxon>Ericoideae</taxon>
        <taxon>Rhodoreae</taxon>
        <taxon>Rhododendron</taxon>
    </lineage>
</organism>
<sequence length="118" mass="13258">MSLAFFGNPIVNLPQGRPCLNPSTLSFNRHVYCPKVKHVEDEKWIVRPIRDALKVVAPTSDFHLKTVLFGTYDRCLDVGCMQCGYNKQRFWSSGFVESKVSNVGLQNARVGRVVTGGR</sequence>
<gene>
    <name evidence="1" type="ORF">RHGRI_026072</name>
</gene>
<dbReference type="EMBL" id="JACTNZ010000009">
    <property type="protein sequence ID" value="KAG5531330.1"/>
    <property type="molecule type" value="Genomic_DNA"/>
</dbReference>
<accession>A0AAV6IWW2</accession>
<dbReference type="AlphaFoldDB" id="A0AAV6IWW2"/>
<dbReference type="Proteomes" id="UP000823749">
    <property type="component" value="Chromosome 9"/>
</dbReference>
<comment type="caution">
    <text evidence="1">The sequence shown here is derived from an EMBL/GenBank/DDBJ whole genome shotgun (WGS) entry which is preliminary data.</text>
</comment>
<protein>
    <submittedName>
        <fullName evidence="1">Uncharacterized protein</fullName>
    </submittedName>
</protein>
<evidence type="ECO:0000313" key="2">
    <source>
        <dbReference type="Proteomes" id="UP000823749"/>
    </source>
</evidence>
<evidence type="ECO:0000313" key="1">
    <source>
        <dbReference type="EMBL" id="KAG5531330.1"/>
    </source>
</evidence>
<keyword evidence="2" id="KW-1185">Reference proteome</keyword>